<keyword evidence="4 9" id="KW-1003">Cell membrane</keyword>
<dbReference type="STRING" id="394958.BGI42_04620"/>
<evidence type="ECO:0000256" key="1">
    <source>
        <dbReference type="ARBA" id="ARBA00004651"/>
    </source>
</evidence>
<sequence length="466" mass="50721">MDILNNLLVNFNDFLYTYILIALLIILGLYFTYKTNFVQFKLIKEMFRLLGDGVTSERKKGSVSSFQAFCISTASRVGTGNLAGIAIAISIGGPGAIFWMWCIALIGAASSFVESTLAQIYKVKDKNGSFRGGPAYYMEKGLNKKWMGIFFSILITITYGLVFNSVQSNTISLAMNEAFGINQITVGIILTVLTLLIIFGGVHRVAKISEVIVPIMAIAYILVALFVVFKNFTDIPRLFVLIFENAFGLKEAIGGTFGGTLMIGIKRGLFSNEAGMGSAPNAAATAHVTHPVKQGLIQTLGVFTDTIIICSCTAFIILLSDIDLSGKLTGIQLTQNALSSQIGSFGSIFIAICILLFAFSSIVGNYYYGESNIGFLSKKKVYIVVYRIAVAFMVFFGTIANLNIVWNLADTFMAFMAITNLIAIALLGKLAFKALADYITQKKSGIKEPIFKSSSIPELTNVDEWK</sequence>
<dbReference type="NCBIfam" id="TIGR00835">
    <property type="entry name" value="agcS"/>
    <property type="match status" value="1"/>
</dbReference>
<keyword evidence="8 9" id="KW-0472">Membrane</keyword>
<evidence type="ECO:0000256" key="7">
    <source>
        <dbReference type="ARBA" id="ARBA00022989"/>
    </source>
</evidence>
<evidence type="ECO:0000256" key="5">
    <source>
        <dbReference type="ARBA" id="ARBA00022692"/>
    </source>
</evidence>
<dbReference type="Pfam" id="PF01235">
    <property type="entry name" value="Na_Ala_symp"/>
    <property type="match status" value="1"/>
</dbReference>
<accession>A0A1D7XI80</accession>
<evidence type="ECO:0000256" key="6">
    <source>
        <dbReference type="ARBA" id="ARBA00022847"/>
    </source>
</evidence>
<reference evidence="11" key="1">
    <citation type="submission" date="2016-09" db="EMBL/GenBank/DDBJ databases">
        <title>Genomics of Clostridium taeniosporum, an organism which forms endospores with ribbon-like appendages.</title>
        <authorList>
            <person name="Walker J.R."/>
        </authorList>
    </citation>
    <scope>NUCLEOTIDE SEQUENCE [LARGE SCALE GENOMIC DNA]</scope>
    <source>
        <strain evidence="11">1/k</strain>
    </source>
</reference>
<feature type="transmembrane region" description="Helical" evidence="9">
    <location>
        <begin position="146"/>
        <end position="166"/>
    </location>
</feature>
<feature type="transmembrane region" description="Helical" evidence="9">
    <location>
        <begin position="381"/>
        <end position="406"/>
    </location>
</feature>
<comment type="similarity">
    <text evidence="2 9">Belongs to the alanine or glycine:cation symporter (AGCS) (TC 2.A.25) family.</text>
</comment>
<evidence type="ECO:0000256" key="3">
    <source>
        <dbReference type="ARBA" id="ARBA00022448"/>
    </source>
</evidence>
<dbReference type="FunFam" id="1.20.1740.10:FF:000004">
    <property type="entry name" value="Sodium:alanine symporter family protein"/>
    <property type="match status" value="1"/>
</dbReference>
<dbReference type="PANTHER" id="PTHR30330">
    <property type="entry name" value="AGSS FAMILY TRANSPORTER, SODIUM-ALANINE"/>
    <property type="match status" value="1"/>
</dbReference>
<comment type="subcellular location">
    <subcellularLocation>
        <location evidence="1 9">Cell membrane</location>
        <topology evidence="1 9">Multi-pass membrane protein</topology>
    </subcellularLocation>
</comment>
<dbReference type="OrthoDB" id="9804874at2"/>
<dbReference type="GO" id="GO:0005886">
    <property type="term" value="C:plasma membrane"/>
    <property type="evidence" value="ECO:0007669"/>
    <property type="project" value="UniProtKB-SubCell"/>
</dbReference>
<evidence type="ECO:0000256" key="2">
    <source>
        <dbReference type="ARBA" id="ARBA00009261"/>
    </source>
</evidence>
<dbReference type="InterPro" id="IPR001463">
    <property type="entry name" value="Na/Ala_symport"/>
</dbReference>
<dbReference type="RefSeq" id="WP_069679200.1">
    <property type="nucleotide sequence ID" value="NZ_CP017253.2"/>
</dbReference>
<protein>
    <submittedName>
        <fullName evidence="10">Alanine:cation symporter family protein</fullName>
    </submittedName>
</protein>
<keyword evidence="5 9" id="KW-0812">Transmembrane</keyword>
<evidence type="ECO:0000256" key="8">
    <source>
        <dbReference type="ARBA" id="ARBA00023136"/>
    </source>
</evidence>
<dbReference type="Proteomes" id="UP000094652">
    <property type="component" value="Chromosome"/>
</dbReference>
<dbReference type="Gene3D" id="1.20.1740.10">
    <property type="entry name" value="Amino acid/polyamine transporter I"/>
    <property type="match status" value="1"/>
</dbReference>
<feature type="transmembrane region" description="Helical" evidence="9">
    <location>
        <begin position="211"/>
        <end position="229"/>
    </location>
</feature>
<feature type="transmembrane region" description="Helical" evidence="9">
    <location>
        <begin position="412"/>
        <end position="432"/>
    </location>
</feature>
<dbReference type="PIRSF" id="PIRSF006060">
    <property type="entry name" value="AA_transporter"/>
    <property type="match status" value="1"/>
</dbReference>
<evidence type="ECO:0000256" key="4">
    <source>
        <dbReference type="ARBA" id="ARBA00022475"/>
    </source>
</evidence>
<dbReference type="KEGG" id="ctae:BGI42_04620"/>
<evidence type="ECO:0000313" key="10">
    <source>
        <dbReference type="EMBL" id="AOR23045.1"/>
    </source>
</evidence>
<keyword evidence="3 9" id="KW-0813">Transport</keyword>
<feature type="transmembrane region" description="Helical" evidence="9">
    <location>
        <begin position="342"/>
        <end position="369"/>
    </location>
</feature>
<evidence type="ECO:0000256" key="9">
    <source>
        <dbReference type="RuleBase" id="RU363064"/>
    </source>
</evidence>
<dbReference type="PANTHER" id="PTHR30330:SF1">
    <property type="entry name" value="AMINO-ACID CARRIER PROTEIN ALST"/>
    <property type="match status" value="1"/>
</dbReference>
<dbReference type="GO" id="GO:0005283">
    <property type="term" value="F:amino acid:sodium symporter activity"/>
    <property type="evidence" value="ECO:0007669"/>
    <property type="project" value="InterPro"/>
</dbReference>
<organism evidence="10 11">
    <name type="scientific">Clostridium taeniosporum</name>
    <dbReference type="NCBI Taxonomy" id="394958"/>
    <lineage>
        <taxon>Bacteria</taxon>
        <taxon>Bacillati</taxon>
        <taxon>Bacillota</taxon>
        <taxon>Clostridia</taxon>
        <taxon>Eubacteriales</taxon>
        <taxon>Clostridiaceae</taxon>
        <taxon>Clostridium</taxon>
    </lineage>
</organism>
<keyword evidence="7 9" id="KW-1133">Transmembrane helix</keyword>
<feature type="transmembrane region" description="Helical" evidence="9">
    <location>
        <begin position="178"/>
        <end position="199"/>
    </location>
</feature>
<name>A0A1D7XI80_9CLOT</name>
<feature type="transmembrane region" description="Helical" evidence="9">
    <location>
        <begin position="15"/>
        <end position="33"/>
    </location>
</feature>
<dbReference type="EMBL" id="CP017253">
    <property type="protein sequence ID" value="AOR23045.1"/>
    <property type="molecule type" value="Genomic_DNA"/>
</dbReference>
<feature type="transmembrane region" description="Helical" evidence="9">
    <location>
        <begin position="300"/>
        <end position="322"/>
    </location>
</feature>
<gene>
    <name evidence="10" type="ORF">BGI42_04620</name>
</gene>
<keyword evidence="6 9" id="KW-0769">Symport</keyword>
<feature type="transmembrane region" description="Helical" evidence="9">
    <location>
        <begin position="82"/>
        <end position="106"/>
    </location>
</feature>
<dbReference type="AlphaFoldDB" id="A0A1D7XI80"/>
<proteinExistence type="inferred from homology"/>
<keyword evidence="11" id="KW-1185">Reference proteome</keyword>
<evidence type="ECO:0000313" key="11">
    <source>
        <dbReference type="Proteomes" id="UP000094652"/>
    </source>
</evidence>
<dbReference type="PRINTS" id="PR00175">
    <property type="entry name" value="NAALASMPORT"/>
</dbReference>